<keyword evidence="9 14" id="KW-0808">Transferase</keyword>
<keyword evidence="10 14" id="KW-0547">Nucleotide-binding</keyword>
<evidence type="ECO:0000256" key="2">
    <source>
        <dbReference type="ARBA" id="ARBA00000711"/>
    </source>
</evidence>
<dbReference type="PANTHER" id="PTHR34848">
    <property type="match status" value="1"/>
</dbReference>
<dbReference type="CDD" id="cd00544">
    <property type="entry name" value="CobU"/>
    <property type="match status" value="1"/>
</dbReference>
<keyword evidence="15" id="KW-0548">Nucleotidyltransferase</keyword>
<dbReference type="InterPro" id="IPR027417">
    <property type="entry name" value="P-loop_NTPase"/>
</dbReference>
<dbReference type="PANTHER" id="PTHR34848:SF1">
    <property type="entry name" value="BIFUNCTIONAL ADENOSYLCOBALAMIN BIOSYNTHESIS PROTEIN COBU"/>
    <property type="match status" value="1"/>
</dbReference>
<evidence type="ECO:0000256" key="1">
    <source>
        <dbReference type="ARBA" id="ARBA00000312"/>
    </source>
</evidence>
<keyword evidence="16" id="KW-1185">Reference proteome</keyword>
<keyword evidence="12 14" id="KW-0067">ATP-binding</keyword>
<dbReference type="InterPro" id="IPR003203">
    <property type="entry name" value="CobU/CobP"/>
</dbReference>
<dbReference type="EMBL" id="JBEPLU010000001">
    <property type="protein sequence ID" value="MET3525864.1"/>
    <property type="molecule type" value="Genomic_DNA"/>
</dbReference>
<organism evidence="15 16">
    <name type="scientific">Phenylobacterium koreense</name>
    <dbReference type="NCBI Taxonomy" id="266125"/>
    <lineage>
        <taxon>Bacteria</taxon>
        <taxon>Pseudomonadati</taxon>
        <taxon>Pseudomonadota</taxon>
        <taxon>Alphaproteobacteria</taxon>
        <taxon>Caulobacterales</taxon>
        <taxon>Caulobacteraceae</taxon>
        <taxon>Phenylobacterium</taxon>
    </lineage>
</organism>
<evidence type="ECO:0000256" key="12">
    <source>
        <dbReference type="ARBA" id="ARBA00022840"/>
    </source>
</evidence>
<evidence type="ECO:0000256" key="6">
    <source>
        <dbReference type="ARBA" id="ARBA00005159"/>
    </source>
</evidence>
<evidence type="ECO:0000313" key="16">
    <source>
        <dbReference type="Proteomes" id="UP001549110"/>
    </source>
</evidence>
<evidence type="ECO:0000313" key="15">
    <source>
        <dbReference type="EMBL" id="MET3525864.1"/>
    </source>
</evidence>
<comment type="caution">
    <text evidence="15">The sequence shown here is derived from an EMBL/GenBank/DDBJ whole genome shotgun (WGS) entry which is preliminary data.</text>
</comment>
<dbReference type="SUPFAM" id="SSF52540">
    <property type="entry name" value="P-loop containing nucleoside triphosphate hydrolases"/>
    <property type="match status" value="1"/>
</dbReference>
<keyword evidence="8 14" id="KW-0169">Cobalamin biosynthesis</keyword>
<comment type="function">
    <text evidence="4 14">Catalyzes ATP-dependent phosphorylation of adenosylcobinamide and addition of GMP to adenosylcobinamide phosphate.</text>
</comment>
<name>A0ABV2EFQ1_9CAUL</name>
<evidence type="ECO:0000256" key="9">
    <source>
        <dbReference type="ARBA" id="ARBA00022679"/>
    </source>
</evidence>
<evidence type="ECO:0000256" key="13">
    <source>
        <dbReference type="ARBA" id="ARBA00023134"/>
    </source>
</evidence>
<dbReference type="GO" id="GO:0043752">
    <property type="term" value="F:adenosylcobinamide kinase activity"/>
    <property type="evidence" value="ECO:0007669"/>
    <property type="project" value="UniProtKB-EC"/>
</dbReference>
<evidence type="ECO:0000256" key="10">
    <source>
        <dbReference type="ARBA" id="ARBA00022741"/>
    </source>
</evidence>
<evidence type="ECO:0000256" key="8">
    <source>
        <dbReference type="ARBA" id="ARBA00022573"/>
    </source>
</evidence>
<proteinExistence type="inferred from homology"/>
<dbReference type="RefSeq" id="WP_354297241.1">
    <property type="nucleotide sequence ID" value="NZ_JBEPLU010000001.1"/>
</dbReference>
<dbReference type="Gene3D" id="3.40.50.300">
    <property type="entry name" value="P-loop containing nucleotide triphosphate hydrolases"/>
    <property type="match status" value="1"/>
</dbReference>
<reference evidence="15 16" key="1">
    <citation type="submission" date="2024-06" db="EMBL/GenBank/DDBJ databases">
        <title>Genomic Encyclopedia of Type Strains, Phase IV (KMG-IV): sequencing the most valuable type-strain genomes for metagenomic binning, comparative biology and taxonomic classification.</title>
        <authorList>
            <person name="Goeker M."/>
        </authorList>
    </citation>
    <scope>NUCLEOTIDE SEQUENCE [LARGE SCALE GENOMIC DNA]</scope>
    <source>
        <strain evidence="15 16">DSM 17809</strain>
    </source>
</reference>
<dbReference type="NCBIfam" id="NF004469">
    <property type="entry name" value="PRK05800.1"/>
    <property type="match status" value="1"/>
</dbReference>
<sequence>MSLTFVIGGARSGKTAYAMSRALSRPAQRRVMIATAQALDEEMAARIARHRQDRGADWETVEEPLALADAVLGLLPGDVAVIDCLTLWLSNLLLGDIDVASAVQALCDALTATPADVTVVSNEVGQGIVPDNPLARRFRDEAGWMHQAVAAAADRAVMVVAGLPVALKG</sequence>
<dbReference type="GO" id="GO:0008820">
    <property type="term" value="F:cobinamide phosphate guanylyltransferase activity"/>
    <property type="evidence" value="ECO:0007669"/>
    <property type="project" value="UniProtKB-EC"/>
</dbReference>
<dbReference type="Pfam" id="PF02283">
    <property type="entry name" value="CobU"/>
    <property type="match status" value="1"/>
</dbReference>
<keyword evidence="11 14" id="KW-0418">Kinase</keyword>
<comment type="pathway">
    <text evidence="6 14">Cofactor biosynthesis; adenosylcobalamin biosynthesis; adenosylcobalamin from cob(II)yrinate a,c-diamide: step 5/7.</text>
</comment>
<gene>
    <name evidence="15" type="ORF">ABID41_000959</name>
</gene>
<comment type="similarity">
    <text evidence="7 14">Belongs to the CobU/CobP family.</text>
</comment>
<dbReference type="Proteomes" id="UP001549110">
    <property type="component" value="Unassembled WGS sequence"/>
</dbReference>
<comment type="catalytic activity">
    <reaction evidence="1 14">
        <text>adenosylcob(III)inamide + ATP = adenosylcob(III)inamide phosphate + ADP + H(+)</text>
        <dbReference type="Rhea" id="RHEA:15769"/>
        <dbReference type="ChEBI" id="CHEBI:2480"/>
        <dbReference type="ChEBI" id="CHEBI:15378"/>
        <dbReference type="ChEBI" id="CHEBI:30616"/>
        <dbReference type="ChEBI" id="CHEBI:58502"/>
        <dbReference type="ChEBI" id="CHEBI:456216"/>
        <dbReference type="EC" id="2.7.1.156"/>
    </reaction>
</comment>
<keyword evidence="13 14" id="KW-0342">GTP-binding</keyword>
<protein>
    <recommendedName>
        <fullName evidence="14">Bifunctional adenosylcobalamin biosynthesis protein</fullName>
        <ecNumber evidence="14">2.7.1.156</ecNumber>
        <ecNumber evidence="14">2.7.7.62</ecNumber>
    </recommendedName>
</protein>
<evidence type="ECO:0000256" key="7">
    <source>
        <dbReference type="ARBA" id="ARBA00007490"/>
    </source>
</evidence>
<comment type="catalytic activity">
    <reaction evidence="2 14">
        <text>adenosylcob(III)inamide phosphate + GTP + H(+) = adenosylcob(III)inamide-GDP + diphosphate</text>
        <dbReference type="Rhea" id="RHEA:22712"/>
        <dbReference type="ChEBI" id="CHEBI:15378"/>
        <dbReference type="ChEBI" id="CHEBI:33019"/>
        <dbReference type="ChEBI" id="CHEBI:37565"/>
        <dbReference type="ChEBI" id="CHEBI:58502"/>
        <dbReference type="ChEBI" id="CHEBI:60487"/>
        <dbReference type="EC" id="2.7.7.62"/>
    </reaction>
</comment>
<dbReference type="EC" id="2.7.1.156" evidence="14"/>
<comment type="pathway">
    <text evidence="5 14">Cofactor biosynthesis; adenosylcobalamin biosynthesis; adenosylcobalamin from cob(II)yrinate a,c-diamide: step 6/7.</text>
</comment>
<evidence type="ECO:0000256" key="4">
    <source>
        <dbReference type="ARBA" id="ARBA00003889"/>
    </source>
</evidence>
<comment type="catalytic activity">
    <reaction evidence="3">
        <text>adenosylcob(III)inamide + GTP = adenosylcob(III)inamide phosphate + GDP + H(+)</text>
        <dbReference type="Rhea" id="RHEA:15765"/>
        <dbReference type="ChEBI" id="CHEBI:2480"/>
        <dbReference type="ChEBI" id="CHEBI:15378"/>
        <dbReference type="ChEBI" id="CHEBI:37565"/>
        <dbReference type="ChEBI" id="CHEBI:58189"/>
        <dbReference type="ChEBI" id="CHEBI:58502"/>
        <dbReference type="EC" id="2.7.1.156"/>
    </reaction>
</comment>
<dbReference type="PIRSF" id="PIRSF006135">
    <property type="entry name" value="CobU"/>
    <property type="match status" value="1"/>
</dbReference>
<evidence type="ECO:0000256" key="3">
    <source>
        <dbReference type="ARBA" id="ARBA00001522"/>
    </source>
</evidence>
<accession>A0ABV2EFQ1</accession>
<evidence type="ECO:0000256" key="5">
    <source>
        <dbReference type="ARBA" id="ARBA00004692"/>
    </source>
</evidence>
<evidence type="ECO:0000256" key="11">
    <source>
        <dbReference type="ARBA" id="ARBA00022777"/>
    </source>
</evidence>
<evidence type="ECO:0000256" key="14">
    <source>
        <dbReference type="PIRNR" id="PIRNR006135"/>
    </source>
</evidence>
<dbReference type="EC" id="2.7.7.62" evidence="14"/>